<name>C1N318_MICPC</name>
<feature type="transmembrane region" description="Helical" evidence="1">
    <location>
        <begin position="268"/>
        <end position="287"/>
    </location>
</feature>
<evidence type="ECO:0000256" key="1">
    <source>
        <dbReference type="SAM" id="Phobius"/>
    </source>
</evidence>
<organism evidence="3">
    <name type="scientific">Micromonas pusilla (strain CCMP1545)</name>
    <name type="common">Picoplanktonic green alga</name>
    <dbReference type="NCBI Taxonomy" id="564608"/>
    <lineage>
        <taxon>Eukaryota</taxon>
        <taxon>Viridiplantae</taxon>
        <taxon>Chlorophyta</taxon>
        <taxon>Mamiellophyceae</taxon>
        <taxon>Mamiellales</taxon>
        <taxon>Mamiellaceae</taxon>
        <taxon>Micromonas</taxon>
    </lineage>
</organism>
<sequence>MDVASLAAATTPLAVALLLAHHAELVATLVAPNARRLFAPRYGRSHRLAGVVYLVVLAIGLCDVAATVVATRAWGPRGAAGVFSTISPFPMGPNARVAHDVALGVAGVILTVTAARDFGRAHASARVKNVASGALDEDDTVTREEMLEHAFYQGLNLAQVLFLRATTSTAMRSCGQTPSALLLLLLVTSAWLLRPLFPVNRFSHNYTRAGRDPRALTSVLYRVKKYQYVFYKHFLLHGLNVTAAVSAAAATSNAATPPSFNPLRPDDVVFRTYWLGLNAAYVMEFFLQTLVKRKYASQSRMLRMNVALMVITTAPAVVVLAGVCLPAAVVSLALNFFSPGRELGNVALATCAAMLSRGGGSWWGDDDRGGAGGGWDARVVAGVFVCGVGPFRWIEAFARGRIAALRARAAKKE</sequence>
<evidence type="ECO:0000313" key="3">
    <source>
        <dbReference type="Proteomes" id="UP000001876"/>
    </source>
</evidence>
<dbReference type="AlphaFoldDB" id="C1N318"/>
<dbReference type="EMBL" id="GG663746">
    <property type="protein sequence ID" value="EEH53351.1"/>
    <property type="molecule type" value="Genomic_DNA"/>
</dbReference>
<dbReference type="eggNOG" id="ENOG502RZEE">
    <property type="taxonomic scope" value="Eukaryota"/>
</dbReference>
<protein>
    <submittedName>
        <fullName evidence="2">Predicted protein</fullName>
    </submittedName>
</protein>
<feature type="transmembrane region" description="Helical" evidence="1">
    <location>
        <begin position="308"/>
        <end position="334"/>
    </location>
</feature>
<dbReference type="RefSeq" id="XP_003062532.1">
    <property type="nucleotide sequence ID" value="XM_003062486.1"/>
</dbReference>
<dbReference type="Proteomes" id="UP000001876">
    <property type="component" value="Unassembled WGS sequence"/>
</dbReference>
<dbReference type="GeneID" id="9687742"/>
<proteinExistence type="predicted"/>
<keyword evidence="3" id="KW-1185">Reference proteome</keyword>
<keyword evidence="1" id="KW-0812">Transmembrane</keyword>
<keyword evidence="1" id="KW-1133">Transmembrane helix</keyword>
<gene>
    <name evidence="2" type="ORF">MICPUCDRAFT_42091</name>
</gene>
<feature type="transmembrane region" description="Helical" evidence="1">
    <location>
        <begin position="51"/>
        <end position="70"/>
    </location>
</feature>
<reference evidence="2 3" key="1">
    <citation type="journal article" date="2009" name="Science">
        <title>Green evolution and dynamic adaptations revealed by genomes of the marine picoeukaryotes Micromonas.</title>
        <authorList>
            <person name="Worden A.Z."/>
            <person name="Lee J.H."/>
            <person name="Mock T."/>
            <person name="Rouze P."/>
            <person name="Simmons M.P."/>
            <person name="Aerts A.L."/>
            <person name="Allen A.E."/>
            <person name="Cuvelier M.L."/>
            <person name="Derelle E."/>
            <person name="Everett M.V."/>
            <person name="Foulon E."/>
            <person name="Grimwood J."/>
            <person name="Gundlach H."/>
            <person name="Henrissat B."/>
            <person name="Napoli C."/>
            <person name="McDonald S.M."/>
            <person name="Parker M.S."/>
            <person name="Rombauts S."/>
            <person name="Salamov A."/>
            <person name="Von Dassow P."/>
            <person name="Badger J.H."/>
            <person name="Coutinho P.M."/>
            <person name="Demir E."/>
            <person name="Dubchak I."/>
            <person name="Gentemann C."/>
            <person name="Eikrem W."/>
            <person name="Gready J.E."/>
            <person name="John U."/>
            <person name="Lanier W."/>
            <person name="Lindquist E.A."/>
            <person name="Lucas S."/>
            <person name="Mayer K.F."/>
            <person name="Moreau H."/>
            <person name="Not F."/>
            <person name="Otillar R."/>
            <person name="Panaud O."/>
            <person name="Pangilinan J."/>
            <person name="Paulsen I."/>
            <person name="Piegu B."/>
            <person name="Poliakov A."/>
            <person name="Robbens S."/>
            <person name="Schmutz J."/>
            <person name="Toulza E."/>
            <person name="Wyss T."/>
            <person name="Zelensky A."/>
            <person name="Zhou K."/>
            <person name="Armbrust E.V."/>
            <person name="Bhattacharya D."/>
            <person name="Goodenough U.W."/>
            <person name="Van de Peer Y."/>
            <person name="Grigoriev I.V."/>
        </authorList>
    </citation>
    <scope>NUCLEOTIDE SEQUENCE [LARGE SCALE GENOMIC DNA]</scope>
    <source>
        <strain evidence="2 3">CCMP1545</strain>
    </source>
</reference>
<dbReference type="OrthoDB" id="497944at2759"/>
<keyword evidence="1" id="KW-0472">Membrane</keyword>
<evidence type="ECO:0000313" key="2">
    <source>
        <dbReference type="EMBL" id="EEH53351.1"/>
    </source>
</evidence>
<dbReference type="OMA" id="LNTAYVM"/>
<accession>C1N318</accession>
<dbReference type="KEGG" id="mpp:MICPUCDRAFT_42091"/>